<comment type="caution">
    <text evidence="2">The sequence shown here is derived from an EMBL/GenBank/DDBJ whole genome shotgun (WGS) entry which is preliminary data.</text>
</comment>
<proteinExistence type="predicted"/>
<evidence type="ECO:0000313" key="3">
    <source>
        <dbReference type="Proteomes" id="UP000324222"/>
    </source>
</evidence>
<dbReference type="Proteomes" id="UP000324222">
    <property type="component" value="Unassembled WGS sequence"/>
</dbReference>
<organism evidence="2 3">
    <name type="scientific">Portunus trituberculatus</name>
    <name type="common">Swimming crab</name>
    <name type="synonym">Neptunus trituberculatus</name>
    <dbReference type="NCBI Taxonomy" id="210409"/>
    <lineage>
        <taxon>Eukaryota</taxon>
        <taxon>Metazoa</taxon>
        <taxon>Ecdysozoa</taxon>
        <taxon>Arthropoda</taxon>
        <taxon>Crustacea</taxon>
        <taxon>Multicrustacea</taxon>
        <taxon>Malacostraca</taxon>
        <taxon>Eumalacostraca</taxon>
        <taxon>Eucarida</taxon>
        <taxon>Decapoda</taxon>
        <taxon>Pleocyemata</taxon>
        <taxon>Brachyura</taxon>
        <taxon>Eubrachyura</taxon>
        <taxon>Portunoidea</taxon>
        <taxon>Portunidae</taxon>
        <taxon>Portuninae</taxon>
        <taxon>Portunus</taxon>
    </lineage>
</organism>
<keyword evidence="3" id="KW-1185">Reference proteome</keyword>
<protein>
    <submittedName>
        <fullName evidence="2">Uncharacterized protein</fullName>
    </submittedName>
</protein>
<reference evidence="2 3" key="1">
    <citation type="submission" date="2019-05" db="EMBL/GenBank/DDBJ databases">
        <title>Another draft genome of Portunus trituberculatus and its Hox gene families provides insights of decapod evolution.</title>
        <authorList>
            <person name="Jeong J.-H."/>
            <person name="Song I."/>
            <person name="Kim S."/>
            <person name="Choi T."/>
            <person name="Kim D."/>
            <person name="Ryu S."/>
            <person name="Kim W."/>
        </authorList>
    </citation>
    <scope>NUCLEOTIDE SEQUENCE [LARGE SCALE GENOMIC DNA]</scope>
    <source>
        <tissue evidence="2">Muscle</tissue>
    </source>
</reference>
<dbReference type="EMBL" id="VSRR010063721">
    <property type="protein sequence ID" value="MPC83861.1"/>
    <property type="molecule type" value="Genomic_DNA"/>
</dbReference>
<gene>
    <name evidence="2" type="ORF">E2C01_078580</name>
</gene>
<feature type="region of interest" description="Disordered" evidence="1">
    <location>
        <begin position="126"/>
        <end position="157"/>
    </location>
</feature>
<sequence>MAKNEMGRGRRSCRCASPPALPRQIVKGKTTACLEPYLGFQDALHGDSHTRIKLQSNSRFEDEGSALLHHHILGHCVGRPCQVTLHSVDDAPSKTTCHNRPRCHNHQHPPQHHYTCRCHAVTTTTTTTTTTRSTPNVHEERPVSAPSHRRGSNSTTG</sequence>
<accession>A0A5B7IEP5</accession>
<evidence type="ECO:0000313" key="2">
    <source>
        <dbReference type="EMBL" id="MPC83861.1"/>
    </source>
</evidence>
<dbReference type="AlphaFoldDB" id="A0A5B7IEP5"/>
<evidence type="ECO:0000256" key="1">
    <source>
        <dbReference type="SAM" id="MobiDB-lite"/>
    </source>
</evidence>
<name>A0A5B7IEP5_PORTR</name>